<keyword evidence="1" id="KW-0812">Transmembrane</keyword>
<keyword evidence="1" id="KW-0472">Membrane</keyword>
<protein>
    <submittedName>
        <fullName evidence="2">Uncharacterized protein</fullName>
    </submittedName>
</protein>
<evidence type="ECO:0000256" key="1">
    <source>
        <dbReference type="SAM" id="Phobius"/>
    </source>
</evidence>
<evidence type="ECO:0000313" key="2">
    <source>
        <dbReference type="EMBL" id="QDH89753.1"/>
    </source>
</evidence>
<reference evidence="2" key="1">
    <citation type="submission" date="2019-05" db="EMBL/GenBank/DDBJ databases">
        <title>Metatranscriptomic reconstruction reveals RNA viruses with the potential to shape carbon cycling in soil.</title>
        <authorList>
            <person name="Starr E.P."/>
            <person name="Nuccio E."/>
            <person name="Pett-Ridge J."/>
            <person name="Banfield J.F."/>
            <person name="Firestone M.K."/>
        </authorList>
    </citation>
    <scope>NUCLEOTIDE SEQUENCE</scope>
    <source>
        <strain evidence="2">H1_Bulk_29_scaffold_181</strain>
    </source>
</reference>
<proteinExistence type="predicted"/>
<accession>A0A514D820</accession>
<keyword evidence="1" id="KW-1133">Transmembrane helix</keyword>
<organism evidence="2">
    <name type="scientific">Leviviridae sp</name>
    <dbReference type="NCBI Taxonomy" id="2027243"/>
    <lineage>
        <taxon>Viruses</taxon>
        <taxon>Riboviria</taxon>
        <taxon>Orthornavirae</taxon>
        <taxon>Lenarviricota</taxon>
        <taxon>Leviviricetes</taxon>
        <taxon>Norzivirales</taxon>
        <taxon>Fiersviridae</taxon>
    </lineage>
</organism>
<sequence length="69" mass="7909">MSGHQEDVSGRVDNRLRHSDRRFHDGRRRHDFMPRATFTKTWIVVLVAVVNGLSLVGEAFVSGWFHASC</sequence>
<feature type="transmembrane region" description="Helical" evidence="1">
    <location>
        <begin position="42"/>
        <end position="65"/>
    </location>
</feature>
<gene>
    <name evidence="2" type="ORF">H1Bulk29181_000003</name>
</gene>
<name>A0A514D820_9VIRU</name>
<dbReference type="EMBL" id="MN035014">
    <property type="protein sequence ID" value="QDH89753.1"/>
    <property type="molecule type" value="Genomic_RNA"/>
</dbReference>